<protein>
    <submittedName>
        <fullName evidence="9">Aminotransferase class V-fold PLP-dependent enzyme</fullName>
    </submittedName>
</protein>
<dbReference type="EMBL" id="CP118099">
    <property type="protein sequence ID" value="WDH76782.1"/>
    <property type="molecule type" value="Genomic_DNA"/>
</dbReference>
<keyword evidence="3" id="KW-0479">Metal-binding</keyword>
<dbReference type="InterPro" id="IPR016454">
    <property type="entry name" value="Cysteine_dSase"/>
</dbReference>
<dbReference type="Proteomes" id="UP001213680">
    <property type="component" value="Chromosome"/>
</dbReference>
<evidence type="ECO:0000259" key="8">
    <source>
        <dbReference type="Pfam" id="PF00266"/>
    </source>
</evidence>
<dbReference type="PROSITE" id="PS00595">
    <property type="entry name" value="AA_TRANSFER_CLASS_5"/>
    <property type="match status" value="1"/>
</dbReference>
<keyword evidence="9" id="KW-0808">Transferase</keyword>
<dbReference type="PANTHER" id="PTHR11601">
    <property type="entry name" value="CYSTEINE DESULFURYLASE FAMILY MEMBER"/>
    <property type="match status" value="1"/>
</dbReference>
<keyword evidence="4" id="KW-0663">Pyridoxal phosphate</keyword>
<dbReference type="Gene3D" id="1.10.260.50">
    <property type="match status" value="1"/>
</dbReference>
<organism evidence="9 10">
    <name type="scientific">Exiguobacterium marinum</name>
    <dbReference type="NCBI Taxonomy" id="273528"/>
    <lineage>
        <taxon>Bacteria</taxon>
        <taxon>Bacillati</taxon>
        <taxon>Bacillota</taxon>
        <taxon>Bacilli</taxon>
        <taxon>Bacillales</taxon>
        <taxon>Bacillales Family XII. Incertae Sedis</taxon>
        <taxon>Exiguobacterium</taxon>
    </lineage>
</organism>
<evidence type="ECO:0000313" key="9">
    <source>
        <dbReference type="EMBL" id="WDH76782.1"/>
    </source>
</evidence>
<dbReference type="Pfam" id="PF00266">
    <property type="entry name" value="Aminotran_5"/>
    <property type="match status" value="1"/>
</dbReference>
<gene>
    <name evidence="9" type="ORF">PTI97_04510</name>
</gene>
<evidence type="ECO:0000256" key="1">
    <source>
        <dbReference type="ARBA" id="ARBA00001933"/>
    </source>
</evidence>
<keyword evidence="5" id="KW-0408">Iron</keyword>
<dbReference type="InterPro" id="IPR015422">
    <property type="entry name" value="PyrdxlP-dep_Trfase_small"/>
</dbReference>
<evidence type="ECO:0000256" key="7">
    <source>
        <dbReference type="RuleBase" id="RU004504"/>
    </source>
</evidence>
<keyword evidence="9" id="KW-0032">Aminotransferase</keyword>
<dbReference type="PANTHER" id="PTHR11601:SF36">
    <property type="entry name" value="CYSTEINE DESULFURASE NIFS-RELATED"/>
    <property type="match status" value="1"/>
</dbReference>
<dbReference type="Gene3D" id="3.40.640.10">
    <property type="entry name" value="Type I PLP-dependent aspartate aminotransferase-like (Major domain)"/>
    <property type="match status" value="1"/>
</dbReference>
<sequence>MMNRYFDYAATHPMTHAALDHYVAMAQNVYGNPSSLHTQGYMAEDYLTEARRLFKQALGIDVLRGKLLFTGSGSESNYIALTSLRKRMKGKEVITSWHEHDSVSLPLEEWEREGVIVHRLKLKDGKFDLDQFTHLLDRDIGLVTLQHVNSDTGWVLPLHHIQCLLKYRKILFHVDGVQALGKIPISVEGIDAYSFSAHKVGGPKGVGALYMERLIPPPYYPGHHQYGIRPGTIDVPGISSFVKALGERQEQLTRFQRNFMAFRAILKEKTSRYVNWLEFDEQSPAIFSFVSHQRDGQWWMTELDDLGFQVSAGSACRAGQNGPNRMLEALGYETSACHGLVRISFGAQTTVEDTSALADAIVTLARRVEHHEQTFSR</sequence>
<dbReference type="InterPro" id="IPR015424">
    <property type="entry name" value="PyrdxlP-dep_Trfase"/>
</dbReference>
<dbReference type="RefSeq" id="WP_274357347.1">
    <property type="nucleotide sequence ID" value="NZ_CP118099.1"/>
</dbReference>
<evidence type="ECO:0000256" key="3">
    <source>
        <dbReference type="ARBA" id="ARBA00022723"/>
    </source>
</evidence>
<accession>A0ABY7X0X5</accession>
<dbReference type="GO" id="GO:0008483">
    <property type="term" value="F:transaminase activity"/>
    <property type="evidence" value="ECO:0007669"/>
    <property type="project" value="UniProtKB-KW"/>
</dbReference>
<reference evidence="9 10" key="1">
    <citation type="submission" date="2023-02" db="EMBL/GenBank/DDBJ databases">
        <title>A bacterium isolated from plastisphere.</title>
        <authorList>
            <person name="Sun Y."/>
        </authorList>
    </citation>
    <scope>NUCLEOTIDE SEQUENCE [LARGE SCALE GENOMIC DNA]</scope>
    <source>
        <strain evidence="10">a-1</strain>
    </source>
</reference>
<dbReference type="InterPro" id="IPR020578">
    <property type="entry name" value="Aminotrans_V_PyrdxlP_BS"/>
</dbReference>
<name>A0ABY7X0X5_9BACL</name>
<comment type="cofactor">
    <cofactor evidence="1 7">
        <name>pyridoxal 5'-phosphate</name>
        <dbReference type="ChEBI" id="CHEBI:597326"/>
    </cofactor>
</comment>
<evidence type="ECO:0000256" key="6">
    <source>
        <dbReference type="ARBA" id="ARBA00023014"/>
    </source>
</evidence>
<evidence type="ECO:0000313" key="10">
    <source>
        <dbReference type="Proteomes" id="UP001213680"/>
    </source>
</evidence>
<proteinExistence type="inferred from homology"/>
<evidence type="ECO:0000256" key="5">
    <source>
        <dbReference type="ARBA" id="ARBA00023004"/>
    </source>
</evidence>
<comment type="similarity">
    <text evidence="2">Belongs to the class-V pyridoxal-phosphate-dependent aminotransferase family. NifS/IscS subfamily.</text>
</comment>
<evidence type="ECO:0000256" key="4">
    <source>
        <dbReference type="ARBA" id="ARBA00022898"/>
    </source>
</evidence>
<dbReference type="Gene3D" id="3.90.1150.10">
    <property type="entry name" value="Aspartate Aminotransferase, domain 1"/>
    <property type="match status" value="1"/>
</dbReference>
<keyword evidence="10" id="KW-1185">Reference proteome</keyword>
<keyword evidence="6" id="KW-0411">Iron-sulfur</keyword>
<evidence type="ECO:0000256" key="2">
    <source>
        <dbReference type="ARBA" id="ARBA00006490"/>
    </source>
</evidence>
<dbReference type="InterPro" id="IPR015421">
    <property type="entry name" value="PyrdxlP-dep_Trfase_major"/>
</dbReference>
<dbReference type="SUPFAM" id="SSF53383">
    <property type="entry name" value="PLP-dependent transferases"/>
    <property type="match status" value="1"/>
</dbReference>
<feature type="domain" description="Aminotransferase class V" evidence="8">
    <location>
        <begin position="5"/>
        <end position="357"/>
    </location>
</feature>
<dbReference type="PIRSF" id="PIRSF005572">
    <property type="entry name" value="NifS"/>
    <property type="match status" value="1"/>
</dbReference>
<dbReference type="InterPro" id="IPR000192">
    <property type="entry name" value="Aminotrans_V_dom"/>
</dbReference>